<accession>A0ABT7QXT6</accession>
<dbReference type="InterPro" id="IPR036761">
    <property type="entry name" value="TTHA0802/YceI-like_sf"/>
</dbReference>
<dbReference type="PANTHER" id="PTHR34406">
    <property type="entry name" value="PROTEIN YCEI"/>
    <property type="match status" value="1"/>
</dbReference>
<organism evidence="3 4">
    <name type="scientific">Sulfurovum zhangzhouensis</name>
    <dbReference type="NCBI Taxonomy" id="3019067"/>
    <lineage>
        <taxon>Bacteria</taxon>
        <taxon>Pseudomonadati</taxon>
        <taxon>Campylobacterota</taxon>
        <taxon>Epsilonproteobacteria</taxon>
        <taxon>Campylobacterales</taxon>
        <taxon>Sulfurovaceae</taxon>
        <taxon>Sulfurovum</taxon>
    </lineage>
</organism>
<evidence type="ECO:0000313" key="3">
    <source>
        <dbReference type="EMBL" id="MDM5271588.1"/>
    </source>
</evidence>
<protein>
    <submittedName>
        <fullName evidence="3">YceI family protein</fullName>
    </submittedName>
</protein>
<evidence type="ECO:0000259" key="2">
    <source>
        <dbReference type="SMART" id="SM00867"/>
    </source>
</evidence>
<comment type="caution">
    <text evidence="3">The sequence shown here is derived from an EMBL/GenBank/DDBJ whole genome shotgun (WGS) entry which is preliminary data.</text>
</comment>
<keyword evidence="1" id="KW-0732">Signal</keyword>
<dbReference type="PANTHER" id="PTHR34406:SF1">
    <property type="entry name" value="PROTEIN YCEI"/>
    <property type="match status" value="1"/>
</dbReference>
<dbReference type="InterPro" id="IPR007372">
    <property type="entry name" value="Lipid/polyisoprenoid-bd_YceI"/>
</dbReference>
<evidence type="ECO:0000313" key="4">
    <source>
        <dbReference type="Proteomes" id="UP001169069"/>
    </source>
</evidence>
<dbReference type="Gene3D" id="2.40.128.110">
    <property type="entry name" value="Lipid/polyisoprenoid-binding, YceI-like"/>
    <property type="match status" value="1"/>
</dbReference>
<gene>
    <name evidence="3" type="ORF">PGH07_05325</name>
</gene>
<reference evidence="3" key="1">
    <citation type="submission" date="2023-01" db="EMBL/GenBank/DDBJ databases">
        <title>Sulfurovum sp. zt1-1 genome assembly.</title>
        <authorList>
            <person name="Wang J."/>
        </authorList>
    </citation>
    <scope>NUCLEOTIDE SEQUENCE</scope>
    <source>
        <strain evidence="3">Zt1-1</strain>
    </source>
</reference>
<name>A0ABT7QXT6_9BACT</name>
<proteinExistence type="predicted"/>
<feature type="signal peptide" evidence="1">
    <location>
        <begin position="1"/>
        <end position="17"/>
    </location>
</feature>
<feature type="chain" id="PRO_5045526821" evidence="1">
    <location>
        <begin position="18"/>
        <end position="175"/>
    </location>
</feature>
<dbReference type="Proteomes" id="UP001169069">
    <property type="component" value="Unassembled WGS sequence"/>
</dbReference>
<dbReference type="Pfam" id="PF04264">
    <property type="entry name" value="YceI"/>
    <property type="match status" value="1"/>
</dbReference>
<dbReference type="SMART" id="SM00867">
    <property type="entry name" value="YceI"/>
    <property type="match status" value="1"/>
</dbReference>
<feature type="domain" description="Lipid/polyisoprenoid-binding YceI-like" evidence="2">
    <location>
        <begin position="19"/>
        <end position="173"/>
    </location>
</feature>
<sequence length="175" mass="19174">MKKSLLLLSLVTAWLNAGNLSVTQGSVKAHTEVFGDSAIEPSTSGLNSHLKMASDPLTLNGSIDISMQGLKSDNTDRDEHMYEAINSMKFPQATYTITKVAQEANSYKINGILDFHGTKKPLSIDANIMQKGNKVHISGKSSFLMSNYGVKPPKLLFLTVRDQVDLTINVDFKNK</sequence>
<evidence type="ECO:0000256" key="1">
    <source>
        <dbReference type="SAM" id="SignalP"/>
    </source>
</evidence>
<dbReference type="RefSeq" id="WP_289413184.1">
    <property type="nucleotide sequence ID" value="NZ_JAQIBD010000002.1"/>
</dbReference>
<dbReference type="SUPFAM" id="SSF101874">
    <property type="entry name" value="YceI-like"/>
    <property type="match status" value="1"/>
</dbReference>
<dbReference type="EMBL" id="JAQIBD010000002">
    <property type="protein sequence ID" value="MDM5271588.1"/>
    <property type="molecule type" value="Genomic_DNA"/>
</dbReference>
<keyword evidence="4" id="KW-1185">Reference proteome</keyword>